<protein>
    <submittedName>
        <fullName evidence="2">Uncharacterized protein</fullName>
    </submittedName>
</protein>
<accession>A0A4Y7L7P8</accession>
<proteinExistence type="predicted"/>
<feature type="region of interest" description="Disordered" evidence="1">
    <location>
        <begin position="51"/>
        <end position="75"/>
    </location>
</feature>
<dbReference type="Gramene" id="RZC80468">
    <property type="protein sequence ID" value="RZC80468"/>
    <property type="gene ID" value="C5167_043047"/>
</dbReference>
<name>A0A4Y7L7P8_PAPSO</name>
<keyword evidence="3" id="KW-1185">Reference proteome</keyword>
<dbReference type="AlphaFoldDB" id="A0A4Y7L7P8"/>
<sequence>MSCEYQWKCHIQHKVKIKTERGGEEVSGAGGPVSHLQKESILMEEDTLISKGEGPVKDPLNGSNMMEEDVPTSKEGMEITQFYQTDQEYYQF</sequence>
<evidence type="ECO:0000313" key="3">
    <source>
        <dbReference type="Proteomes" id="UP000316621"/>
    </source>
</evidence>
<gene>
    <name evidence="2" type="ORF">C5167_043047</name>
</gene>
<dbReference type="Proteomes" id="UP000316621">
    <property type="component" value="Chromosome 10"/>
</dbReference>
<evidence type="ECO:0000313" key="2">
    <source>
        <dbReference type="EMBL" id="RZC80468.1"/>
    </source>
</evidence>
<reference evidence="2 3" key="1">
    <citation type="journal article" date="2018" name="Science">
        <title>The opium poppy genome and morphinan production.</title>
        <authorList>
            <person name="Guo L."/>
            <person name="Winzer T."/>
            <person name="Yang X."/>
            <person name="Li Y."/>
            <person name="Ning Z."/>
            <person name="He Z."/>
            <person name="Teodor R."/>
            <person name="Lu Y."/>
            <person name="Bowser T.A."/>
            <person name="Graham I.A."/>
            <person name="Ye K."/>
        </authorList>
    </citation>
    <scope>NUCLEOTIDE SEQUENCE [LARGE SCALE GENOMIC DNA]</scope>
    <source>
        <strain evidence="3">cv. HN1</strain>
        <tissue evidence="2">Leaves</tissue>
    </source>
</reference>
<organism evidence="2 3">
    <name type="scientific">Papaver somniferum</name>
    <name type="common">Opium poppy</name>
    <dbReference type="NCBI Taxonomy" id="3469"/>
    <lineage>
        <taxon>Eukaryota</taxon>
        <taxon>Viridiplantae</taxon>
        <taxon>Streptophyta</taxon>
        <taxon>Embryophyta</taxon>
        <taxon>Tracheophyta</taxon>
        <taxon>Spermatophyta</taxon>
        <taxon>Magnoliopsida</taxon>
        <taxon>Ranunculales</taxon>
        <taxon>Papaveraceae</taxon>
        <taxon>Papaveroideae</taxon>
        <taxon>Papaver</taxon>
    </lineage>
</organism>
<dbReference type="EMBL" id="CM010724">
    <property type="protein sequence ID" value="RZC80468.1"/>
    <property type="molecule type" value="Genomic_DNA"/>
</dbReference>
<evidence type="ECO:0000256" key="1">
    <source>
        <dbReference type="SAM" id="MobiDB-lite"/>
    </source>
</evidence>